<feature type="transmembrane region" description="Helical" evidence="2">
    <location>
        <begin position="35"/>
        <end position="59"/>
    </location>
</feature>
<evidence type="ECO:0008006" key="4">
    <source>
        <dbReference type="Google" id="ProtNLM"/>
    </source>
</evidence>
<feature type="transmembrane region" description="Helical" evidence="2">
    <location>
        <begin position="97"/>
        <end position="114"/>
    </location>
</feature>
<dbReference type="SUPFAM" id="SSF103473">
    <property type="entry name" value="MFS general substrate transporter"/>
    <property type="match status" value="1"/>
</dbReference>
<dbReference type="InterPro" id="IPR036259">
    <property type="entry name" value="MFS_trans_sf"/>
</dbReference>
<dbReference type="Gene3D" id="1.20.1250.20">
    <property type="entry name" value="MFS general substrate transporter like domains"/>
    <property type="match status" value="1"/>
</dbReference>
<name>A0A2W4J6G7_9PSEU</name>
<comment type="caution">
    <text evidence="3">The sequence shown here is derived from an EMBL/GenBank/DDBJ whole genome shotgun (WGS) entry which is preliminary data.</text>
</comment>
<keyword evidence="2" id="KW-0812">Transmembrane</keyword>
<protein>
    <recommendedName>
        <fullName evidence="4">MFS transporter</fullName>
    </recommendedName>
</protein>
<accession>A0A2W4J6G7</accession>
<organism evidence="3">
    <name type="scientific">Thermocrispum agreste</name>
    <dbReference type="NCBI Taxonomy" id="37925"/>
    <lineage>
        <taxon>Bacteria</taxon>
        <taxon>Bacillati</taxon>
        <taxon>Actinomycetota</taxon>
        <taxon>Actinomycetes</taxon>
        <taxon>Pseudonocardiales</taxon>
        <taxon>Pseudonocardiaceae</taxon>
        <taxon>Thermocrispum</taxon>
    </lineage>
</organism>
<reference evidence="3" key="1">
    <citation type="submission" date="2018-05" db="EMBL/GenBank/DDBJ databases">
        <authorList>
            <person name="Lanie J.A."/>
            <person name="Ng W.-L."/>
            <person name="Kazmierczak K.M."/>
            <person name="Andrzejewski T.M."/>
            <person name="Davidsen T.M."/>
            <person name="Wayne K.J."/>
            <person name="Tettelin H."/>
            <person name="Glass J.I."/>
            <person name="Rusch D."/>
            <person name="Podicherti R."/>
            <person name="Tsui H.-C.T."/>
            <person name="Winkler M.E."/>
        </authorList>
    </citation>
    <scope>NUCLEOTIDE SEQUENCE</scope>
    <source>
        <strain evidence="3">ZC4RG45</strain>
    </source>
</reference>
<keyword evidence="2" id="KW-1133">Transmembrane helix</keyword>
<keyword evidence="2" id="KW-0472">Membrane</keyword>
<evidence type="ECO:0000256" key="2">
    <source>
        <dbReference type="SAM" id="Phobius"/>
    </source>
</evidence>
<proteinExistence type="predicted"/>
<dbReference type="EMBL" id="QGUI01000539">
    <property type="protein sequence ID" value="PZM94860.1"/>
    <property type="molecule type" value="Genomic_DNA"/>
</dbReference>
<sequence>MVAGGGLRGEPLGVGGGGGTGSEAGEGAGSPGRGVGVAGVVLALVAAWTWPALLLITVVRTVSAPGAASGTVQLGSGIGSAVGPSAFGALSDAGGRGWAWAAMAVATVAAMVLVRRGGRRAAAPRSSLRG</sequence>
<evidence type="ECO:0000256" key="1">
    <source>
        <dbReference type="SAM" id="MobiDB-lite"/>
    </source>
</evidence>
<feature type="region of interest" description="Disordered" evidence="1">
    <location>
        <begin position="11"/>
        <end position="31"/>
    </location>
</feature>
<feature type="transmembrane region" description="Helical" evidence="2">
    <location>
        <begin position="71"/>
        <end position="91"/>
    </location>
</feature>
<gene>
    <name evidence="3" type="ORF">DIU77_13400</name>
</gene>
<evidence type="ECO:0000313" key="3">
    <source>
        <dbReference type="EMBL" id="PZM94860.1"/>
    </source>
</evidence>
<dbReference type="AlphaFoldDB" id="A0A2W4J6G7"/>